<dbReference type="AlphaFoldDB" id="A0A1H9AA92"/>
<evidence type="ECO:0000259" key="1">
    <source>
        <dbReference type="SMART" id="SM00849"/>
    </source>
</evidence>
<name>A0A1H9AA92_9HYPH</name>
<dbReference type="GO" id="GO:0004527">
    <property type="term" value="F:exonuclease activity"/>
    <property type="evidence" value="ECO:0007669"/>
    <property type="project" value="UniProtKB-KW"/>
</dbReference>
<dbReference type="InterPro" id="IPR001279">
    <property type="entry name" value="Metallo-B-lactamas"/>
</dbReference>
<keyword evidence="2" id="KW-0378">Hydrolase</keyword>
<dbReference type="RefSeq" id="WP_092494874.1">
    <property type="nucleotide sequence ID" value="NZ_FOFG01000001.1"/>
</dbReference>
<keyword evidence="2" id="KW-0269">Exonuclease</keyword>
<reference evidence="2 3" key="1">
    <citation type="submission" date="2016-10" db="EMBL/GenBank/DDBJ databases">
        <authorList>
            <person name="de Groot N.N."/>
        </authorList>
    </citation>
    <scope>NUCLEOTIDE SEQUENCE [LARGE SCALE GENOMIC DNA]</scope>
    <source>
        <strain evidence="2 3">A52C2</strain>
    </source>
</reference>
<evidence type="ECO:0000313" key="2">
    <source>
        <dbReference type="EMBL" id="SEP73652.1"/>
    </source>
</evidence>
<evidence type="ECO:0000313" key="3">
    <source>
        <dbReference type="Proteomes" id="UP000199647"/>
    </source>
</evidence>
<proteinExistence type="predicted"/>
<dbReference type="Pfam" id="PF00753">
    <property type="entry name" value="Lactamase_B"/>
    <property type="match status" value="1"/>
</dbReference>
<dbReference type="OrthoDB" id="9803916at2"/>
<feature type="domain" description="Metallo-beta-lactamase" evidence="1">
    <location>
        <begin position="14"/>
        <end position="175"/>
    </location>
</feature>
<dbReference type="EMBL" id="FOFG01000001">
    <property type="protein sequence ID" value="SEP73652.1"/>
    <property type="molecule type" value="Genomic_DNA"/>
</dbReference>
<dbReference type="Gene3D" id="3.60.15.10">
    <property type="entry name" value="Ribonuclease Z/Hydroxyacylglutathione hydrolase-like"/>
    <property type="match status" value="1"/>
</dbReference>
<dbReference type="SUPFAM" id="SSF56281">
    <property type="entry name" value="Metallo-hydrolase/oxidoreductase"/>
    <property type="match status" value="1"/>
</dbReference>
<accession>A0A1H9AA92</accession>
<dbReference type="STRING" id="1855383.SAMN05216548_101372"/>
<dbReference type="SMART" id="SM00849">
    <property type="entry name" value="Lactamase_B"/>
    <property type="match status" value="1"/>
</dbReference>
<organism evidence="2 3">
    <name type="scientific">Faunimonas pinastri</name>
    <dbReference type="NCBI Taxonomy" id="1855383"/>
    <lineage>
        <taxon>Bacteria</taxon>
        <taxon>Pseudomonadati</taxon>
        <taxon>Pseudomonadota</taxon>
        <taxon>Alphaproteobacteria</taxon>
        <taxon>Hyphomicrobiales</taxon>
        <taxon>Afifellaceae</taxon>
        <taxon>Faunimonas</taxon>
    </lineage>
</organism>
<gene>
    <name evidence="2" type="ORF">SAMN05216548_101372</name>
</gene>
<sequence length="357" mass="38390">MLRLTCISGLEHKAPACFLLETGSKRLLLDLGEGASGELPDLRGVGPVDAILISHGHGDHVDGLKLRDRIGSPPVYGSEYVAHKLRTSVEVRPLPLRGRTPVEGIIVETGRSGHAPGGIWMAFEGTRRLTYMGDHFARSPVYAADPPPPTDILILDASYKLDEPDFDAEIAALGDRLKLGPTILPVPADGRALDIALHAVRDLGLDVSADSAVRETMRDLIEDFPGVFRDGVRDELRRILPGIRDIDPERPSGVMLVTPASVAHGVAADLLRRWSAKPEPAIVFTGHVEGVAKAAVQSGRASWCRWSVHPPLAERVELGRSTGARTVIPAFGGTELAGQWRNIFAPASVPEGTRFSL</sequence>
<keyword evidence="3" id="KW-1185">Reference proteome</keyword>
<dbReference type="InterPro" id="IPR036866">
    <property type="entry name" value="RibonucZ/Hydroxyglut_hydro"/>
</dbReference>
<keyword evidence="2" id="KW-0540">Nuclease</keyword>
<dbReference type="Proteomes" id="UP000199647">
    <property type="component" value="Unassembled WGS sequence"/>
</dbReference>
<protein>
    <submittedName>
        <fullName evidence="2">RNA processing exonuclease, beta-lactamase fold, Cft2 family</fullName>
    </submittedName>
</protein>